<evidence type="ECO:0000256" key="1">
    <source>
        <dbReference type="ARBA" id="ARBA00013048"/>
    </source>
</evidence>
<evidence type="ECO:0000256" key="3">
    <source>
        <dbReference type="ARBA" id="ARBA00023027"/>
    </source>
</evidence>
<evidence type="ECO:0000313" key="6">
    <source>
        <dbReference type="Proteomes" id="UP000325606"/>
    </source>
</evidence>
<dbReference type="Proteomes" id="UP000325606">
    <property type="component" value="Chromosome"/>
</dbReference>
<dbReference type="InterPro" id="IPR016163">
    <property type="entry name" value="Ald_DH_C"/>
</dbReference>
<proteinExistence type="predicted"/>
<evidence type="ECO:0000259" key="4">
    <source>
        <dbReference type="Pfam" id="PF00171"/>
    </source>
</evidence>
<dbReference type="SUPFAM" id="SSF53720">
    <property type="entry name" value="ALDH-like"/>
    <property type="match status" value="1"/>
</dbReference>
<dbReference type="Gene3D" id="3.40.605.10">
    <property type="entry name" value="Aldehyde Dehydrogenase, Chain A, domain 1"/>
    <property type="match status" value="1"/>
</dbReference>
<protein>
    <recommendedName>
        <fullName evidence="1">methylmalonate-semialdehyde dehydrogenase (CoA acylating)</fullName>
        <ecNumber evidence="1">1.2.1.27</ecNumber>
    </recommendedName>
</protein>
<feature type="domain" description="Aldehyde dehydrogenase" evidence="4">
    <location>
        <begin position="18"/>
        <end position="479"/>
    </location>
</feature>
<dbReference type="GO" id="GO:0006210">
    <property type="term" value="P:thymine catabolic process"/>
    <property type="evidence" value="ECO:0007669"/>
    <property type="project" value="TreeGrafter"/>
</dbReference>
<dbReference type="Pfam" id="PF00171">
    <property type="entry name" value="Aldedh"/>
    <property type="match status" value="1"/>
</dbReference>
<sequence length="499" mass="54270">MTIITIEHYIAGQRVMGESARTQPVFNPATGEQTGEVKLASKADVDSAVAAARSAFPAWAAMPPLRRARLMNRFLQLVNENKEALAKAITAEHGKVFTDACGEVERGIDIIEFACGIPQLLKGDYTEQVSTGIDNWTMRQPLGVVAGITPFNFPVMVPMWMFPVAIAAGNTFVLKPSPTDPTPALMYADLMQQAGFPEGVFNVIQGDKEAVDALIEHEDVQALSFVGSTPVANYIYERGAHFGKRVQALGGAKNHMLIMPDADLDKTIDALMGAAFGSAGERCMAISVALFVGDSGDLIIPKLIERTRQLKVKNGLELDAEMGPIVTAQAHQRISDYIAQGVEEGAELLVDGRGYTVAGHEKGYWLGGTLFDKVTPEMRIYKEEIFGPVLVCLRVASFADGLDLINRHEFGNGVSLFTRDGNVAREFGRLVQVGMVGVNVPIPVPMAWHGFGGWKKSLFGDMHAYGEEGVRFYTRQKSIMQRWPESIASGAEFTMPVSN</sequence>
<dbReference type="Gene3D" id="3.40.309.10">
    <property type="entry name" value="Aldehyde Dehydrogenase, Chain A, domain 2"/>
    <property type="match status" value="1"/>
</dbReference>
<keyword evidence="2" id="KW-0560">Oxidoreductase</keyword>
<dbReference type="CDD" id="cd07085">
    <property type="entry name" value="ALDH_F6_MMSDH"/>
    <property type="match status" value="1"/>
</dbReference>
<dbReference type="EMBL" id="CP044222">
    <property type="protein sequence ID" value="QEW05748.1"/>
    <property type="molecule type" value="Genomic_DNA"/>
</dbReference>
<evidence type="ECO:0000313" key="5">
    <source>
        <dbReference type="EMBL" id="QEW05748.1"/>
    </source>
</evidence>
<dbReference type="PANTHER" id="PTHR43866">
    <property type="entry name" value="MALONATE-SEMIALDEHYDE DEHYDROGENASE"/>
    <property type="match status" value="1"/>
</dbReference>
<dbReference type="EC" id="1.2.1.27" evidence="1"/>
<dbReference type="GO" id="GO:0004491">
    <property type="term" value="F:methylmalonate-semialdehyde dehydrogenase (acylating, NAD) activity"/>
    <property type="evidence" value="ECO:0007669"/>
    <property type="project" value="UniProtKB-EC"/>
</dbReference>
<evidence type="ECO:0000256" key="2">
    <source>
        <dbReference type="ARBA" id="ARBA00023002"/>
    </source>
</evidence>
<name>A0A5J6LBT8_9GAMM</name>
<dbReference type="InterPro" id="IPR016160">
    <property type="entry name" value="Ald_DH_CS_CYS"/>
</dbReference>
<dbReference type="AlphaFoldDB" id="A0A5J6LBT8"/>
<gene>
    <name evidence="5" type="ORF">F5I99_04170</name>
</gene>
<organism evidence="5 6">
    <name type="scientific">Nitrincola iocasae</name>
    <dbReference type="NCBI Taxonomy" id="2614693"/>
    <lineage>
        <taxon>Bacteria</taxon>
        <taxon>Pseudomonadati</taxon>
        <taxon>Pseudomonadota</taxon>
        <taxon>Gammaproteobacteria</taxon>
        <taxon>Oceanospirillales</taxon>
        <taxon>Oceanospirillaceae</taxon>
        <taxon>Nitrincola</taxon>
    </lineage>
</organism>
<dbReference type="NCBIfam" id="TIGR01722">
    <property type="entry name" value="MMSDH"/>
    <property type="match status" value="1"/>
</dbReference>
<dbReference type="InterPro" id="IPR010061">
    <property type="entry name" value="MeMal-semiAld_DH"/>
</dbReference>
<dbReference type="FunFam" id="3.40.309.10:FF:000002">
    <property type="entry name" value="Methylmalonate-semialdehyde dehydrogenase (Acylating)"/>
    <property type="match status" value="1"/>
</dbReference>
<dbReference type="PANTHER" id="PTHR43866:SF4">
    <property type="entry name" value="MALONATE-SEMIALDEHYDE DEHYDROGENASE"/>
    <property type="match status" value="1"/>
</dbReference>
<dbReference type="FunFam" id="3.40.605.10:FF:000003">
    <property type="entry name" value="Methylmalonate-semialdehyde dehydrogenase [acylating]"/>
    <property type="match status" value="1"/>
</dbReference>
<dbReference type="KEGG" id="nik:F5I99_04170"/>
<dbReference type="PROSITE" id="PS00070">
    <property type="entry name" value="ALDEHYDE_DEHYDR_CYS"/>
    <property type="match status" value="1"/>
</dbReference>
<dbReference type="InterPro" id="IPR016161">
    <property type="entry name" value="Ald_DH/histidinol_DH"/>
</dbReference>
<dbReference type="InterPro" id="IPR016162">
    <property type="entry name" value="Ald_DH_N"/>
</dbReference>
<accession>A0A5J6LBT8</accession>
<keyword evidence="6" id="KW-1185">Reference proteome</keyword>
<dbReference type="InterPro" id="IPR015590">
    <property type="entry name" value="Aldehyde_DH_dom"/>
</dbReference>
<dbReference type="GO" id="GO:0006574">
    <property type="term" value="P:L-valine catabolic process"/>
    <property type="evidence" value="ECO:0007669"/>
    <property type="project" value="TreeGrafter"/>
</dbReference>
<dbReference type="RefSeq" id="WP_151053792.1">
    <property type="nucleotide sequence ID" value="NZ_CP044222.1"/>
</dbReference>
<reference evidence="5 6" key="1">
    <citation type="submission" date="2019-09" db="EMBL/GenBank/DDBJ databases">
        <title>Nitrincola iocasae sp. nov., a bacterium isolated from the sediment collected at a cold seep field in South China Sea.</title>
        <authorList>
            <person name="Zhang H."/>
            <person name="Wang H."/>
            <person name="Li C."/>
        </authorList>
    </citation>
    <scope>NUCLEOTIDE SEQUENCE [LARGE SCALE GENOMIC DNA]</scope>
    <source>
        <strain evidence="5 6">KXZD1103</strain>
    </source>
</reference>
<keyword evidence="3" id="KW-0520">NAD</keyword>